<evidence type="ECO:0000256" key="3">
    <source>
        <dbReference type="ARBA" id="ARBA00022692"/>
    </source>
</evidence>
<keyword evidence="8" id="KW-1185">Reference proteome</keyword>
<dbReference type="InterPro" id="IPR002781">
    <property type="entry name" value="TM_pro_TauE-like"/>
</dbReference>
<comment type="subcellular location">
    <subcellularLocation>
        <location evidence="6">Cell membrane</location>
        <topology evidence="6">Multi-pass membrane protein</topology>
    </subcellularLocation>
    <subcellularLocation>
        <location evidence="1">Membrane</location>
        <topology evidence="1">Multi-pass membrane protein</topology>
    </subcellularLocation>
</comment>
<evidence type="ECO:0000256" key="1">
    <source>
        <dbReference type="ARBA" id="ARBA00004141"/>
    </source>
</evidence>
<dbReference type="Pfam" id="PF01925">
    <property type="entry name" value="TauE"/>
    <property type="match status" value="1"/>
</dbReference>
<keyword evidence="3 6" id="KW-0812">Transmembrane</keyword>
<proteinExistence type="inferred from homology"/>
<dbReference type="AlphaFoldDB" id="D3FD57"/>
<dbReference type="PANTHER" id="PTHR43701:SF2">
    <property type="entry name" value="MEMBRANE TRANSPORTER PROTEIN YJNA-RELATED"/>
    <property type="match status" value="1"/>
</dbReference>
<evidence type="ECO:0000256" key="5">
    <source>
        <dbReference type="ARBA" id="ARBA00023136"/>
    </source>
</evidence>
<dbReference type="STRING" id="469383.Cwoe_5038"/>
<evidence type="ECO:0000256" key="6">
    <source>
        <dbReference type="RuleBase" id="RU363041"/>
    </source>
</evidence>
<keyword evidence="4 6" id="KW-1133">Transmembrane helix</keyword>
<name>D3FD57_CONWI</name>
<reference evidence="8" key="2">
    <citation type="submission" date="2010-01" db="EMBL/GenBank/DDBJ databases">
        <title>The complete genome of Conexibacter woesei DSM 14684.</title>
        <authorList>
            <consortium name="US DOE Joint Genome Institute (JGI-PGF)"/>
            <person name="Lucas S."/>
            <person name="Copeland A."/>
            <person name="Lapidus A."/>
            <person name="Glavina del Rio T."/>
            <person name="Dalin E."/>
            <person name="Tice H."/>
            <person name="Bruce D."/>
            <person name="Goodwin L."/>
            <person name="Pitluck S."/>
            <person name="Kyrpides N."/>
            <person name="Mavromatis K."/>
            <person name="Ivanova N."/>
            <person name="Mikhailova N."/>
            <person name="Chertkov O."/>
            <person name="Brettin T."/>
            <person name="Detter J.C."/>
            <person name="Han C."/>
            <person name="Larimer F."/>
            <person name="Land M."/>
            <person name="Hauser L."/>
            <person name="Markowitz V."/>
            <person name="Cheng J.-F."/>
            <person name="Hugenholtz P."/>
            <person name="Woyke T."/>
            <person name="Wu D."/>
            <person name="Pukall R."/>
            <person name="Steenblock K."/>
            <person name="Schneider S."/>
            <person name="Klenk H.-P."/>
            <person name="Eisen J.A."/>
        </authorList>
    </citation>
    <scope>NUCLEOTIDE SEQUENCE [LARGE SCALE GENOMIC DNA]</scope>
    <source>
        <strain evidence="8">DSM 14684 / CIP 108061 / JCM 11494 / NBRC 100937 / ID131577</strain>
    </source>
</reference>
<dbReference type="HOGENOM" id="CLU_045498_13_2_11"/>
<gene>
    <name evidence="7" type="ordered locus">Cwoe_5038</name>
</gene>
<evidence type="ECO:0000313" key="8">
    <source>
        <dbReference type="Proteomes" id="UP000008229"/>
    </source>
</evidence>
<keyword evidence="6" id="KW-1003">Cell membrane</keyword>
<feature type="transmembrane region" description="Helical" evidence="6">
    <location>
        <begin position="80"/>
        <end position="100"/>
    </location>
</feature>
<accession>D3FD57</accession>
<dbReference type="RefSeq" id="WP_012936500.1">
    <property type="nucleotide sequence ID" value="NC_013739.1"/>
</dbReference>
<reference evidence="7 8" key="1">
    <citation type="journal article" date="2010" name="Stand. Genomic Sci.">
        <title>Complete genome sequence of Conexibacter woesei type strain (ID131577).</title>
        <authorList>
            <person name="Pukall R."/>
            <person name="Lapidus A."/>
            <person name="Glavina Del Rio T."/>
            <person name="Copeland A."/>
            <person name="Tice H."/>
            <person name="Cheng J.-F."/>
            <person name="Lucas S."/>
            <person name="Chen F."/>
            <person name="Nolan M."/>
            <person name="Bruce D."/>
            <person name="Goodwin L."/>
            <person name="Pitluck S."/>
            <person name="Mavromatis K."/>
            <person name="Ivanova N."/>
            <person name="Ovchinnikova G."/>
            <person name="Pati A."/>
            <person name="Chen A."/>
            <person name="Palaniappan K."/>
            <person name="Land M."/>
            <person name="Hauser L."/>
            <person name="Chang Y.-J."/>
            <person name="Jeffries C.D."/>
            <person name="Chain P."/>
            <person name="Meincke L."/>
            <person name="Sims D."/>
            <person name="Brettin T."/>
            <person name="Detter J.C."/>
            <person name="Rohde M."/>
            <person name="Goeker M."/>
            <person name="Bristow J."/>
            <person name="Eisen J.A."/>
            <person name="Markowitz V."/>
            <person name="Kyrpides N.C."/>
            <person name="Klenk H.-P."/>
            <person name="Hugenholtz P."/>
        </authorList>
    </citation>
    <scope>NUCLEOTIDE SEQUENCE [LARGE SCALE GENOMIC DNA]</scope>
    <source>
        <strain evidence="8">DSM 14684 / CIP 108061 / JCM 11494 / NBRC 100937 / ID131577</strain>
    </source>
</reference>
<organism evidence="7 8">
    <name type="scientific">Conexibacter woesei (strain DSM 14684 / CCUG 47730 / CIP 108061 / JCM 11494 / NBRC 100937 / ID131577)</name>
    <dbReference type="NCBI Taxonomy" id="469383"/>
    <lineage>
        <taxon>Bacteria</taxon>
        <taxon>Bacillati</taxon>
        <taxon>Actinomycetota</taxon>
        <taxon>Thermoleophilia</taxon>
        <taxon>Solirubrobacterales</taxon>
        <taxon>Conexibacteraceae</taxon>
        <taxon>Conexibacter</taxon>
    </lineage>
</organism>
<dbReference type="PANTHER" id="PTHR43701">
    <property type="entry name" value="MEMBRANE TRANSPORTER PROTEIN MJ0441-RELATED"/>
    <property type="match status" value="1"/>
</dbReference>
<feature type="transmembrane region" description="Helical" evidence="6">
    <location>
        <begin position="49"/>
        <end position="68"/>
    </location>
</feature>
<dbReference type="Proteomes" id="UP000008229">
    <property type="component" value="Chromosome"/>
</dbReference>
<protein>
    <recommendedName>
        <fullName evidence="6">Probable membrane transporter protein</fullName>
    </recommendedName>
</protein>
<evidence type="ECO:0000256" key="4">
    <source>
        <dbReference type="ARBA" id="ARBA00022989"/>
    </source>
</evidence>
<dbReference type="eggNOG" id="COG0730">
    <property type="taxonomic scope" value="Bacteria"/>
</dbReference>
<evidence type="ECO:0000256" key="2">
    <source>
        <dbReference type="ARBA" id="ARBA00009142"/>
    </source>
</evidence>
<dbReference type="InterPro" id="IPR051598">
    <property type="entry name" value="TSUP/Inactive_protease-like"/>
</dbReference>
<sequence precursor="true">MSPVLIAVGILLFGLCTGMLSGILGIGGGTFMVPFMVLALGIGQHAAEATSLLVVLPTSLVATIVLARRGAVDVRQALKLGLMGAAGGAVGALIALALPADVLRRVFGVFMLLVALRMLHTLWNTRGAASHA</sequence>
<evidence type="ECO:0000313" key="7">
    <source>
        <dbReference type="EMBL" id="ADB53449.1"/>
    </source>
</evidence>
<keyword evidence="5 6" id="KW-0472">Membrane</keyword>
<dbReference type="KEGG" id="cwo:Cwoe_5038"/>
<dbReference type="GO" id="GO:0005886">
    <property type="term" value="C:plasma membrane"/>
    <property type="evidence" value="ECO:0007669"/>
    <property type="project" value="UniProtKB-SubCell"/>
</dbReference>
<comment type="similarity">
    <text evidence="2 6">Belongs to the 4-toluene sulfonate uptake permease (TSUP) (TC 2.A.102) family.</text>
</comment>
<dbReference type="EMBL" id="CP001854">
    <property type="protein sequence ID" value="ADB53449.1"/>
    <property type="molecule type" value="Genomic_DNA"/>
</dbReference>